<accession>A0A5B8MPB8</accession>
<reference evidence="8" key="2">
    <citation type="submission" date="2021-01" db="EMBL/GenBank/DDBJ databases">
        <authorList>
            <person name="Corre E."/>
            <person name="Pelletier E."/>
            <person name="Niang G."/>
            <person name="Scheremetjew M."/>
            <person name="Finn R."/>
            <person name="Kale V."/>
            <person name="Holt S."/>
            <person name="Cochrane G."/>
            <person name="Meng A."/>
            <person name="Brown T."/>
            <person name="Cohen L."/>
        </authorList>
    </citation>
    <scope>NUCLEOTIDE SEQUENCE</scope>
    <source>
        <strain evidence="8">CCMP1205</strain>
    </source>
</reference>
<sequence>MAPPPRTTTTARLWGVPEQVYRRKIVAGVGAGLVLGGLTAAVRERKIFASRAVAAVSALDRRQVATASSASSLGLSVPVTREELGQATWTLLHTMGAQFPEYPTRRQRRAAASLIRSLEHVYPCHSCAKHWGEVLRDFPPRVSSGSELRTWLCQVHNVVNQSVGNPRFDCQAVEKRWGTTMPSFGKGSKPALCGDEGEDYCRLPGRR</sequence>
<organism evidence="9 10">
    <name type="scientific">Chloropicon primus</name>
    <dbReference type="NCBI Taxonomy" id="1764295"/>
    <lineage>
        <taxon>Eukaryota</taxon>
        <taxon>Viridiplantae</taxon>
        <taxon>Chlorophyta</taxon>
        <taxon>Chloropicophyceae</taxon>
        <taxon>Chloropicales</taxon>
        <taxon>Chloropicaceae</taxon>
        <taxon>Chloropicon</taxon>
    </lineage>
</organism>
<dbReference type="EMBL" id="CP031040">
    <property type="protein sequence ID" value="QDZ22267.1"/>
    <property type="molecule type" value="Genomic_DNA"/>
</dbReference>
<feature type="transmembrane region" description="Helical" evidence="6">
    <location>
        <begin position="25"/>
        <end position="42"/>
    </location>
</feature>
<keyword evidence="6" id="KW-1133">Transmembrane helix</keyword>
<comment type="cofactor">
    <cofactor evidence="1 6">
        <name>FAD</name>
        <dbReference type="ChEBI" id="CHEBI:57692"/>
    </cofactor>
</comment>
<keyword evidence="4 6" id="KW-0560">Oxidoreductase</keyword>
<proteinExistence type="predicted"/>
<protein>
    <recommendedName>
        <fullName evidence="6">Sulfhydryl oxidase</fullName>
        <ecNumber evidence="6">1.8.3.2</ecNumber>
    </recommendedName>
</protein>
<dbReference type="PANTHER" id="PTHR12645:SF0">
    <property type="entry name" value="FAD-LINKED SULFHYDRYL OXIDASE ALR"/>
    <property type="match status" value="1"/>
</dbReference>
<evidence type="ECO:0000256" key="5">
    <source>
        <dbReference type="ARBA" id="ARBA00023157"/>
    </source>
</evidence>
<comment type="catalytic activity">
    <reaction evidence="6">
        <text>2 R'C(R)SH + O2 = R'C(R)S-S(R)CR' + H2O2</text>
        <dbReference type="Rhea" id="RHEA:17357"/>
        <dbReference type="ChEBI" id="CHEBI:15379"/>
        <dbReference type="ChEBI" id="CHEBI:16240"/>
        <dbReference type="ChEBI" id="CHEBI:16520"/>
        <dbReference type="ChEBI" id="CHEBI:17412"/>
        <dbReference type="EC" id="1.8.3.2"/>
    </reaction>
</comment>
<dbReference type="Proteomes" id="UP000316726">
    <property type="component" value="Chromosome 7"/>
</dbReference>
<evidence type="ECO:0000256" key="3">
    <source>
        <dbReference type="ARBA" id="ARBA00022827"/>
    </source>
</evidence>
<evidence type="ECO:0000256" key="4">
    <source>
        <dbReference type="ARBA" id="ARBA00023002"/>
    </source>
</evidence>
<keyword evidence="10" id="KW-1185">Reference proteome</keyword>
<dbReference type="InterPro" id="IPR017905">
    <property type="entry name" value="ERV/ALR_sulphydryl_oxidase"/>
</dbReference>
<dbReference type="PANTHER" id="PTHR12645">
    <property type="entry name" value="ALR/ERV"/>
    <property type="match status" value="1"/>
</dbReference>
<dbReference type="InterPro" id="IPR036774">
    <property type="entry name" value="ERV/ALR_sulphydryl_oxid_sf"/>
</dbReference>
<dbReference type="SUPFAM" id="SSF69000">
    <property type="entry name" value="FAD-dependent thiol oxidase"/>
    <property type="match status" value="1"/>
</dbReference>
<evidence type="ECO:0000313" key="8">
    <source>
        <dbReference type="EMBL" id="CAD9711608.1"/>
    </source>
</evidence>
<dbReference type="OrthoDB" id="17199at2759"/>
<name>A0A5B8MPB8_9CHLO</name>
<evidence type="ECO:0000256" key="1">
    <source>
        <dbReference type="ARBA" id="ARBA00001974"/>
    </source>
</evidence>
<dbReference type="InterPro" id="IPR039799">
    <property type="entry name" value="ALR/ERV"/>
</dbReference>
<dbReference type="PROSITE" id="PS51324">
    <property type="entry name" value="ERV_ALR"/>
    <property type="match status" value="1"/>
</dbReference>
<gene>
    <name evidence="9" type="ORF">A3770_07p47850</name>
    <name evidence="8" type="ORF">CPRI1469_LOCUS448</name>
</gene>
<evidence type="ECO:0000313" key="10">
    <source>
        <dbReference type="Proteomes" id="UP000316726"/>
    </source>
</evidence>
<evidence type="ECO:0000313" key="9">
    <source>
        <dbReference type="EMBL" id="QDZ22267.1"/>
    </source>
</evidence>
<dbReference type="EC" id="1.8.3.2" evidence="6"/>
<dbReference type="EMBL" id="HBHL01000711">
    <property type="protein sequence ID" value="CAD9711608.1"/>
    <property type="molecule type" value="Transcribed_RNA"/>
</dbReference>
<keyword evidence="6" id="KW-0812">Transmembrane</keyword>
<dbReference type="AlphaFoldDB" id="A0A5B8MPB8"/>
<keyword evidence="5" id="KW-1015">Disulfide bond</keyword>
<evidence type="ECO:0000256" key="6">
    <source>
        <dbReference type="RuleBase" id="RU371123"/>
    </source>
</evidence>
<dbReference type="STRING" id="1764295.A0A5B8MPB8"/>
<reference evidence="9 10" key="1">
    <citation type="submission" date="2018-07" db="EMBL/GenBank/DDBJ databases">
        <title>The complete nuclear genome of the prasinophyte Chloropicon primus (CCMP1205).</title>
        <authorList>
            <person name="Pombert J.-F."/>
            <person name="Otis C."/>
            <person name="Turmel M."/>
            <person name="Lemieux C."/>
        </authorList>
    </citation>
    <scope>NUCLEOTIDE SEQUENCE [LARGE SCALE GENOMIC DNA]</scope>
    <source>
        <strain evidence="9 10">CCMP1205</strain>
    </source>
</reference>
<dbReference type="GO" id="GO:0016971">
    <property type="term" value="F:flavin-dependent sulfhydryl oxidase activity"/>
    <property type="evidence" value="ECO:0007669"/>
    <property type="project" value="InterPro"/>
</dbReference>
<keyword evidence="6" id="KW-0472">Membrane</keyword>
<dbReference type="GO" id="GO:0005739">
    <property type="term" value="C:mitochondrion"/>
    <property type="evidence" value="ECO:0007669"/>
    <property type="project" value="TreeGrafter"/>
</dbReference>
<feature type="domain" description="ERV/ALR sulfhydryl oxidase" evidence="7">
    <location>
        <begin position="77"/>
        <end position="177"/>
    </location>
</feature>
<keyword evidence="3 6" id="KW-0274">FAD</keyword>
<keyword evidence="2 6" id="KW-0285">Flavoprotein</keyword>
<dbReference type="Gene3D" id="1.20.120.310">
    <property type="entry name" value="ERV/ALR sulfhydryl oxidase domain"/>
    <property type="match status" value="1"/>
</dbReference>
<evidence type="ECO:0000259" key="7">
    <source>
        <dbReference type="PROSITE" id="PS51324"/>
    </source>
</evidence>
<dbReference type="GO" id="GO:0050660">
    <property type="term" value="F:flavin adenine dinucleotide binding"/>
    <property type="evidence" value="ECO:0007669"/>
    <property type="project" value="TreeGrafter"/>
</dbReference>
<dbReference type="Pfam" id="PF04777">
    <property type="entry name" value="Evr1_Alr"/>
    <property type="match status" value="1"/>
</dbReference>
<evidence type="ECO:0000256" key="2">
    <source>
        <dbReference type="ARBA" id="ARBA00022630"/>
    </source>
</evidence>